<keyword evidence="1" id="KW-1188">Viral release from host cell</keyword>
<protein>
    <submittedName>
        <fullName evidence="4">Phage tail tape measure protein, family, core region</fullName>
    </submittedName>
</protein>
<accession>W0FHT5</accession>
<keyword evidence="2" id="KW-0175">Coiled coil</keyword>
<dbReference type="Pfam" id="PF10145">
    <property type="entry name" value="PhageMin_Tail"/>
    <property type="match status" value="1"/>
</dbReference>
<sequence>MASEYKGLFVKFEGDTTGLTAALSAIDKESRATQRNLTSLNRALKFSPKSTTLLAQAMRTYSTQIDNARTRLAVLRQAQDDLGSRDVNPAAWDRLEMEIAQCESRIEQYRAKLVEVTAAHSALGQFGAKWTELGEKISGVGSKVSAFGDTWTRTVSLGLVAAGAAAVKTAVDMDTALTGVKKTVDGTDEQYEQLKQAAIEFSQTNPVSAATIMDLEALGAQLGYSIDELGEFSQVASGLDIATDMDAESAATEMAQFANITKMAHEESSNYASAIVELGNNMATTESKISAMAQRTAAAGTQAGMTQAEILGFSAAMSSLGVEAEAGGTAFSQTISEIDKAVATGGESLDAYAKMAGMSAEEFQQAWGENAASAFEAMLEGIANGENMAKALEEIDVNGVRASDVLKRLAGNTDLVKSALDHANKGWSENTALSKEVANRNESLAAKFEILKNKVAAVAEKFGGPLADALLDAVDAAEPLFQAIADGAQAFSEMDEEQQQAIIRAVALVAAFGPLLSALGRVTTGIGNAVTSIGNAATAMSKLNAANAEGTSGIAKLAGKVGLSAGQFGLAAGGATILAGAIAAFAVPIAQAAASSARFDKSLGNMNSTLANGIASANGAADAIGQVGDAADTSSSSFEGTIGFLDSLSAGMERLTSAASARYASAQGEVALLDSYGKTIDELGGRSDLTKTEVAELSNAIDHVNQTCGTSYELDEHYNVVEHVGDAYEDAAGKVDLYIQKQQALIRAQAYEGTLSDLYSTQVSQQDAVTNATNELTAARQKLQEVTNTTYDSDEAWSAAVTAQQAVVDGAEQNLNDANAALDETNRQIERTTGLIADNQAAAQEGASAWAVFKANLPDLESVMNEEQFNKLSEAMSTFGVSMDSLGELDANQLKTVFDTLSEGPDATITALREMGVEVDLSKQQIEGLNAVQIGDKTYWVSDNGSVYDQQGQLAELGAVEIEGKHYYVTSDGTIYDERGQIAGLNNNVKVNDKTYRVSNNGTVSAESSSVSNLSGKIDSIPDGSYRITGSADTSPITNVRNALQGLTSKVWNYTVRAITGNAAGGMMRGVAYHAAGGYIAHRPTVVGRTGPITHIAGEAGDEWVEPHAGGIVPLSNTRYVRPFARAVASEMQMPSGGDTNVTLNVTVSGNVDPETYMRSAMRAANRIKRSEGR</sequence>
<dbReference type="AlphaFoldDB" id="W0FHT5"/>
<feature type="domain" description="Phage tail tape measure protein" evidence="3">
    <location>
        <begin position="196"/>
        <end position="382"/>
    </location>
</feature>
<evidence type="ECO:0000313" key="4">
    <source>
        <dbReference type="EMBL" id="AHF24293.1"/>
    </source>
</evidence>
<feature type="coiled-coil region" evidence="2">
    <location>
        <begin position="769"/>
        <end position="835"/>
    </location>
</feature>
<organism evidence="4">
    <name type="scientific">uncultured bacterium Contig1770</name>
    <dbReference type="NCBI Taxonomy" id="1393510"/>
    <lineage>
        <taxon>Bacteria</taxon>
        <taxon>environmental samples</taxon>
    </lineage>
</organism>
<name>W0FHT5_9BACT</name>
<dbReference type="PANTHER" id="PTHR37813">
    <property type="entry name" value="FELS-2 PROPHAGE PROTEIN"/>
    <property type="match status" value="1"/>
</dbReference>
<reference evidence="4" key="1">
    <citation type="journal article" date="2013" name="PLoS ONE">
        <title>Metagenomic insights into the carbohydrate-active enzymes carried by the microorganisms adhering to solid digesta in the rumen of cows.</title>
        <authorList>
            <person name="Wang L."/>
            <person name="Hatem A."/>
            <person name="Catalyurek U.V."/>
            <person name="Morrison M."/>
            <person name="Yu Z."/>
        </authorList>
    </citation>
    <scope>NUCLEOTIDE SEQUENCE</scope>
</reference>
<evidence type="ECO:0000256" key="2">
    <source>
        <dbReference type="SAM" id="Coils"/>
    </source>
</evidence>
<dbReference type="InterPro" id="IPR010090">
    <property type="entry name" value="Phage_tape_meas"/>
</dbReference>
<evidence type="ECO:0000256" key="1">
    <source>
        <dbReference type="ARBA" id="ARBA00022612"/>
    </source>
</evidence>
<evidence type="ECO:0000259" key="3">
    <source>
        <dbReference type="Pfam" id="PF10145"/>
    </source>
</evidence>
<dbReference type="SUPFAM" id="SSF69360">
    <property type="entry name" value="Cell wall binding repeat"/>
    <property type="match status" value="1"/>
</dbReference>
<proteinExistence type="predicted"/>
<dbReference type="EMBL" id="KC246789">
    <property type="protein sequence ID" value="AHF24293.1"/>
    <property type="molecule type" value="Genomic_DNA"/>
</dbReference>
<dbReference type="NCBIfam" id="TIGR01760">
    <property type="entry name" value="tape_meas_TP901"/>
    <property type="match status" value="1"/>
</dbReference>
<feature type="coiled-coil region" evidence="2">
    <location>
        <begin position="58"/>
        <end position="119"/>
    </location>
</feature>
<dbReference type="PANTHER" id="PTHR37813:SF1">
    <property type="entry name" value="FELS-2 PROPHAGE PROTEIN"/>
    <property type="match status" value="1"/>
</dbReference>